<dbReference type="AlphaFoldDB" id="A0ABD0K4D4"/>
<keyword evidence="1" id="KW-0812">Transmembrane</keyword>
<proteinExistence type="predicted"/>
<evidence type="ECO:0000256" key="1">
    <source>
        <dbReference type="SAM" id="Phobius"/>
    </source>
</evidence>
<reference evidence="3 4" key="1">
    <citation type="journal article" date="2023" name="Sci. Data">
        <title>Genome assembly of the Korean intertidal mud-creeper Batillaria attramentaria.</title>
        <authorList>
            <person name="Patra A.K."/>
            <person name="Ho P.T."/>
            <person name="Jun S."/>
            <person name="Lee S.J."/>
            <person name="Kim Y."/>
            <person name="Won Y.J."/>
        </authorList>
    </citation>
    <scope>NUCLEOTIDE SEQUENCE [LARGE SCALE GENOMIC DNA]</scope>
    <source>
        <strain evidence="3">Wonlab-2016</strain>
    </source>
</reference>
<protein>
    <recommendedName>
        <fullName evidence="5">Ig-like domain-containing protein</fullName>
    </recommendedName>
</protein>
<sequence>MTDVHILYFCVFVLFAVPGTSSLDQCAEFKFPTLERQLLVAREYTSITLPFQLLTAACQHQADFRITIAKAQGPLFEQLCDIMLIKGTCHASYKHSGCSCSEKAGEYVLKKVVDRTDKTWTWWTSNGIAKTKAIAVHVIYGARITNLTLTTPQQRPLPIPVPLNDSVDVVCEWENGNPPTEAVLLDTRRQKLQTGLRGKTIRYRFSAVTCEDAGTVYCEAPEATENKSASLVIQSCSDNSRFLPVGAVVGVACFIAVILAVAVAVFVYRKRRHERPSPMDRQHARDVMGLETLDRRRHANVTSVNRESHIYSDISDTSSQATERNADVYRIDYLHPVPTLPTHSEEDEPMGYQRPAGPPAYAGLNPTYEPLRSVYANLQIMRQRLRGLFPRS</sequence>
<accession>A0ABD0K4D4</accession>
<evidence type="ECO:0000313" key="4">
    <source>
        <dbReference type="Proteomes" id="UP001519460"/>
    </source>
</evidence>
<keyword evidence="1" id="KW-0472">Membrane</keyword>
<organism evidence="3 4">
    <name type="scientific">Batillaria attramentaria</name>
    <dbReference type="NCBI Taxonomy" id="370345"/>
    <lineage>
        <taxon>Eukaryota</taxon>
        <taxon>Metazoa</taxon>
        <taxon>Spiralia</taxon>
        <taxon>Lophotrochozoa</taxon>
        <taxon>Mollusca</taxon>
        <taxon>Gastropoda</taxon>
        <taxon>Caenogastropoda</taxon>
        <taxon>Sorbeoconcha</taxon>
        <taxon>Cerithioidea</taxon>
        <taxon>Batillariidae</taxon>
        <taxon>Batillaria</taxon>
    </lineage>
</organism>
<feature type="transmembrane region" description="Helical" evidence="1">
    <location>
        <begin position="242"/>
        <end position="268"/>
    </location>
</feature>
<dbReference type="InterPro" id="IPR036179">
    <property type="entry name" value="Ig-like_dom_sf"/>
</dbReference>
<evidence type="ECO:0000256" key="2">
    <source>
        <dbReference type="SAM" id="SignalP"/>
    </source>
</evidence>
<keyword evidence="2" id="KW-0732">Signal</keyword>
<keyword evidence="4" id="KW-1185">Reference proteome</keyword>
<dbReference type="SUPFAM" id="SSF48726">
    <property type="entry name" value="Immunoglobulin"/>
    <property type="match status" value="1"/>
</dbReference>
<evidence type="ECO:0000313" key="3">
    <source>
        <dbReference type="EMBL" id="KAK7481765.1"/>
    </source>
</evidence>
<name>A0ABD0K4D4_9CAEN</name>
<keyword evidence="1" id="KW-1133">Transmembrane helix</keyword>
<feature type="signal peptide" evidence="2">
    <location>
        <begin position="1"/>
        <end position="22"/>
    </location>
</feature>
<comment type="caution">
    <text evidence="3">The sequence shown here is derived from an EMBL/GenBank/DDBJ whole genome shotgun (WGS) entry which is preliminary data.</text>
</comment>
<dbReference type="Proteomes" id="UP001519460">
    <property type="component" value="Unassembled WGS sequence"/>
</dbReference>
<gene>
    <name evidence="3" type="ORF">BaRGS_00027013</name>
</gene>
<feature type="chain" id="PRO_5044803725" description="Ig-like domain-containing protein" evidence="2">
    <location>
        <begin position="23"/>
        <end position="392"/>
    </location>
</feature>
<dbReference type="EMBL" id="JACVVK020000257">
    <property type="protein sequence ID" value="KAK7481765.1"/>
    <property type="molecule type" value="Genomic_DNA"/>
</dbReference>
<evidence type="ECO:0008006" key="5">
    <source>
        <dbReference type="Google" id="ProtNLM"/>
    </source>
</evidence>